<proteinExistence type="predicted"/>
<reference evidence="2 3" key="1">
    <citation type="journal article" date="2019" name="Commun. Biol.">
        <title>The bagworm genome reveals a unique fibroin gene that provides high tensile strength.</title>
        <authorList>
            <person name="Kono N."/>
            <person name="Nakamura H."/>
            <person name="Ohtoshi R."/>
            <person name="Tomita M."/>
            <person name="Numata K."/>
            <person name="Arakawa K."/>
        </authorList>
    </citation>
    <scope>NUCLEOTIDE SEQUENCE [LARGE SCALE GENOMIC DNA]</scope>
</reference>
<sequence>MRRRERTQIRVTSRHLSRATGLIRLSRMPPAHLCLSRQRLLTFINQSRQCGRPLRRSWINGRLISSSSTRVSYKNSTRAPVQRASAHAPSPPAAPRPPSAVANCTGSSVRPLLFSCLNIAEV</sequence>
<accession>A0A4C1T6Z8</accession>
<feature type="compositionally biased region" description="Pro residues" evidence="1">
    <location>
        <begin position="89"/>
        <end position="98"/>
    </location>
</feature>
<dbReference type="AlphaFoldDB" id="A0A4C1T6Z8"/>
<evidence type="ECO:0000256" key="1">
    <source>
        <dbReference type="SAM" id="MobiDB-lite"/>
    </source>
</evidence>
<evidence type="ECO:0000313" key="2">
    <source>
        <dbReference type="EMBL" id="GBP09975.1"/>
    </source>
</evidence>
<protein>
    <submittedName>
        <fullName evidence="2">Uncharacterized protein</fullName>
    </submittedName>
</protein>
<gene>
    <name evidence="2" type="ORF">EVAR_92505_1</name>
</gene>
<keyword evidence="3" id="KW-1185">Reference proteome</keyword>
<organism evidence="2 3">
    <name type="scientific">Eumeta variegata</name>
    <name type="common">Bagworm moth</name>
    <name type="synonym">Eumeta japonica</name>
    <dbReference type="NCBI Taxonomy" id="151549"/>
    <lineage>
        <taxon>Eukaryota</taxon>
        <taxon>Metazoa</taxon>
        <taxon>Ecdysozoa</taxon>
        <taxon>Arthropoda</taxon>
        <taxon>Hexapoda</taxon>
        <taxon>Insecta</taxon>
        <taxon>Pterygota</taxon>
        <taxon>Neoptera</taxon>
        <taxon>Endopterygota</taxon>
        <taxon>Lepidoptera</taxon>
        <taxon>Glossata</taxon>
        <taxon>Ditrysia</taxon>
        <taxon>Tineoidea</taxon>
        <taxon>Psychidae</taxon>
        <taxon>Oiketicinae</taxon>
        <taxon>Eumeta</taxon>
    </lineage>
</organism>
<comment type="caution">
    <text evidence="2">The sequence shown here is derived from an EMBL/GenBank/DDBJ whole genome shotgun (WGS) entry which is preliminary data.</text>
</comment>
<dbReference type="EMBL" id="BGZK01000038">
    <property type="protein sequence ID" value="GBP09975.1"/>
    <property type="molecule type" value="Genomic_DNA"/>
</dbReference>
<name>A0A4C1T6Z8_EUMVA</name>
<feature type="region of interest" description="Disordered" evidence="1">
    <location>
        <begin position="69"/>
        <end position="102"/>
    </location>
</feature>
<evidence type="ECO:0000313" key="3">
    <source>
        <dbReference type="Proteomes" id="UP000299102"/>
    </source>
</evidence>
<dbReference type="Proteomes" id="UP000299102">
    <property type="component" value="Unassembled WGS sequence"/>
</dbReference>
<feature type="compositionally biased region" description="Polar residues" evidence="1">
    <location>
        <begin position="69"/>
        <end position="79"/>
    </location>
</feature>